<dbReference type="AlphaFoldDB" id="A0A9X7PI59"/>
<feature type="region of interest" description="Disordered" evidence="1">
    <location>
        <begin position="1"/>
        <end position="21"/>
    </location>
</feature>
<sequence>MASPGFGKRSAPDQAPRGRDDFAHLPTREAYIAAHIDRLPDGAAVDIKTLAKELPAYGQQAVSSALKALNDAGHLRRIRRVVGEGRTQWVSRWFFSRTARDNAWWDAFLARTEGPPAAPAASAPLTEEPPQQPPRPQPQSTCSQAYIALATLGCSDPRLTLSAAECAALEALAAEWFARGITPLAFARILTHDLPDVVQCPGAFTRKRLIDRVPPLLPPAAQAEPVPPARPSQPRWMMECTVCGIPGPPEALPDGLCRACRGVEPPPDRPDPADVRTRVTRLRAIARGGGSPGT</sequence>
<reference evidence="2 3" key="1">
    <citation type="submission" date="2018-03" db="EMBL/GenBank/DDBJ databases">
        <title>Chitinolytic properties of Streptosporangium nondiastaticum TBG75A20.</title>
        <authorList>
            <person name="Gayathri V."/>
            <person name="Shiburaj S."/>
        </authorList>
    </citation>
    <scope>NUCLEOTIDE SEQUENCE [LARGE SCALE GENOMIC DNA]</scope>
    <source>
        <strain evidence="2 3">TBG75A20</strain>
    </source>
</reference>
<organism evidence="2 3">
    <name type="scientific">Streptosporangium nondiastaticum</name>
    <dbReference type="NCBI Taxonomy" id="35764"/>
    <lineage>
        <taxon>Bacteria</taxon>
        <taxon>Bacillati</taxon>
        <taxon>Actinomycetota</taxon>
        <taxon>Actinomycetes</taxon>
        <taxon>Streptosporangiales</taxon>
        <taxon>Streptosporangiaceae</taxon>
        <taxon>Streptosporangium</taxon>
    </lineage>
</organism>
<name>A0A9X7PI59_9ACTN</name>
<feature type="compositionally biased region" description="Low complexity" evidence="1">
    <location>
        <begin position="115"/>
        <end position="129"/>
    </location>
</feature>
<protein>
    <submittedName>
        <fullName evidence="2">MarR family transcriptional regulator</fullName>
    </submittedName>
</protein>
<dbReference type="Proteomes" id="UP000242427">
    <property type="component" value="Unassembled WGS sequence"/>
</dbReference>
<dbReference type="OrthoDB" id="4350229at2"/>
<keyword evidence="3" id="KW-1185">Reference proteome</keyword>
<dbReference type="EMBL" id="PXWG01000018">
    <property type="protein sequence ID" value="PSJ28751.1"/>
    <property type="molecule type" value="Genomic_DNA"/>
</dbReference>
<gene>
    <name evidence="2" type="ORF">B7P34_10670</name>
</gene>
<accession>A0A9X7PI59</accession>
<dbReference type="RefSeq" id="WP_106675606.1">
    <property type="nucleotide sequence ID" value="NZ_PXWG01000018.1"/>
</dbReference>
<comment type="caution">
    <text evidence="2">The sequence shown here is derived from an EMBL/GenBank/DDBJ whole genome shotgun (WGS) entry which is preliminary data.</text>
</comment>
<feature type="region of interest" description="Disordered" evidence="1">
    <location>
        <begin position="115"/>
        <end position="141"/>
    </location>
</feature>
<evidence type="ECO:0000256" key="1">
    <source>
        <dbReference type="SAM" id="MobiDB-lite"/>
    </source>
</evidence>
<evidence type="ECO:0000313" key="2">
    <source>
        <dbReference type="EMBL" id="PSJ28751.1"/>
    </source>
</evidence>
<evidence type="ECO:0000313" key="3">
    <source>
        <dbReference type="Proteomes" id="UP000242427"/>
    </source>
</evidence>
<proteinExistence type="predicted"/>